<dbReference type="Proteomes" id="UP000464787">
    <property type="component" value="Chromosome"/>
</dbReference>
<sequence>MQFLRTGRRRAHGVLFLACLWSGMAFAASDPLPGLGTDPAKNTVSGLSSGAFMATQFGVAYAKEIQGVGIVAGGPFFCSGIGGFGAERFIQNATTNCLNPVGPAPSGKAAWKEARSLAEKHEIDSTDHIARQRIYIFTGGHDTVVSPRVVEQTQLFYEAAGVPARQIRFVSFPGAGHALVTANGSDLACAANTSPNLNNCGFVQAHDILRWLYGDKLKEPAERLGGSWVSFDQTEFIREAFRQIQEKDPKRYIGLAETGHAYIPAACREKNSACRTHVVFHGCFQQEQLLGDRFYRTGGYNELADTNGIVVLYPQTVSSARNPQGCWDFWGYSSKNPAAPDFYTRRGPQMLAIDAMLRRLNSAPRSH</sequence>
<reference evidence="2 3" key="1">
    <citation type="submission" date="2020-01" db="EMBL/GenBank/DDBJ databases">
        <title>Genome sequencing of strain KACC 21265.</title>
        <authorList>
            <person name="Heo J."/>
            <person name="Kim S.-J."/>
            <person name="Kim J.-S."/>
            <person name="Hong S.-B."/>
            <person name="Kwon S.-W."/>
        </authorList>
    </citation>
    <scope>NUCLEOTIDE SEQUENCE [LARGE SCALE GENOMIC DNA]</scope>
    <source>
        <strain evidence="2 3">KACC 21265</strain>
    </source>
</reference>
<proteinExistence type="predicted"/>
<feature type="chain" id="PRO_5032963280" evidence="1">
    <location>
        <begin position="28"/>
        <end position="367"/>
    </location>
</feature>
<dbReference type="PANTHER" id="PTHR42972">
    <property type="entry name" value="TOL-PAL SYSTEM PROTEIN TOLB"/>
    <property type="match status" value="1"/>
</dbReference>
<name>A0A857J444_9BURK</name>
<dbReference type="SUPFAM" id="SSF53474">
    <property type="entry name" value="alpha/beta-Hydrolases"/>
    <property type="match status" value="1"/>
</dbReference>
<dbReference type="EMBL" id="CP047650">
    <property type="protein sequence ID" value="QHI97899.1"/>
    <property type="molecule type" value="Genomic_DNA"/>
</dbReference>
<feature type="signal peptide" evidence="1">
    <location>
        <begin position="1"/>
        <end position="27"/>
    </location>
</feature>
<organism evidence="2 3">
    <name type="scientific">Xylophilus rhododendri</name>
    <dbReference type="NCBI Taxonomy" id="2697032"/>
    <lineage>
        <taxon>Bacteria</taxon>
        <taxon>Pseudomonadati</taxon>
        <taxon>Pseudomonadota</taxon>
        <taxon>Betaproteobacteria</taxon>
        <taxon>Burkholderiales</taxon>
        <taxon>Xylophilus</taxon>
    </lineage>
</organism>
<protein>
    <submittedName>
        <fullName evidence="2">Poly(3-hydroxybutyrate) depolymerase</fullName>
    </submittedName>
</protein>
<dbReference type="AlphaFoldDB" id="A0A857J444"/>
<gene>
    <name evidence="2" type="ORF">GT347_07760</name>
</gene>
<dbReference type="Gene3D" id="3.40.50.1820">
    <property type="entry name" value="alpha/beta hydrolase"/>
    <property type="match status" value="2"/>
</dbReference>
<dbReference type="KEGG" id="xyk:GT347_07760"/>
<keyword evidence="3" id="KW-1185">Reference proteome</keyword>
<evidence type="ECO:0000256" key="1">
    <source>
        <dbReference type="SAM" id="SignalP"/>
    </source>
</evidence>
<keyword evidence="1" id="KW-0732">Signal</keyword>
<evidence type="ECO:0000313" key="3">
    <source>
        <dbReference type="Proteomes" id="UP000464787"/>
    </source>
</evidence>
<dbReference type="PANTHER" id="PTHR42972:SF8">
    <property type="entry name" value="POLYHYDROXYBUTYRATE DEPOLYMERASE"/>
    <property type="match status" value="1"/>
</dbReference>
<accession>A0A857J444</accession>
<dbReference type="InterPro" id="IPR029058">
    <property type="entry name" value="AB_hydrolase_fold"/>
</dbReference>
<evidence type="ECO:0000313" key="2">
    <source>
        <dbReference type="EMBL" id="QHI97899.1"/>
    </source>
</evidence>